<evidence type="ECO:0000313" key="2">
    <source>
        <dbReference type="EMBL" id="SDS54884.1"/>
    </source>
</evidence>
<accession>A0A1H1T3Y9</accession>
<keyword evidence="1" id="KW-0812">Transmembrane</keyword>
<feature type="transmembrane region" description="Helical" evidence="1">
    <location>
        <begin position="38"/>
        <end position="59"/>
    </location>
</feature>
<gene>
    <name evidence="2" type="ORF">SAMN04489812_2242</name>
</gene>
<evidence type="ECO:0000256" key="1">
    <source>
        <dbReference type="SAM" id="Phobius"/>
    </source>
</evidence>
<dbReference type="STRING" id="630515.SAMN04489812_2242"/>
<feature type="transmembrane region" description="Helical" evidence="1">
    <location>
        <begin position="79"/>
        <end position="101"/>
    </location>
</feature>
<protein>
    <submittedName>
        <fullName evidence="2">Uncharacterized protein</fullName>
    </submittedName>
</protein>
<keyword evidence="1" id="KW-0472">Membrane</keyword>
<dbReference type="AlphaFoldDB" id="A0A1H1T3Y9"/>
<keyword evidence="3" id="KW-1185">Reference proteome</keyword>
<keyword evidence="1" id="KW-1133">Transmembrane helix</keyword>
<dbReference type="Proteomes" id="UP000199103">
    <property type="component" value="Chromosome I"/>
</dbReference>
<sequence>MGSSLLFAVGAPTVLLLVCEIVALVVVLIAARGGARTLAAIGIGMLIVVGVLQSAYSVLVPRLMRSLDLSAIGVGNLNAGIYTLFALILAAALILIAFGAARTAGERRLG</sequence>
<evidence type="ECO:0000313" key="3">
    <source>
        <dbReference type="Proteomes" id="UP000199103"/>
    </source>
</evidence>
<dbReference type="EMBL" id="LT629772">
    <property type="protein sequence ID" value="SDS54884.1"/>
    <property type="molecule type" value="Genomic_DNA"/>
</dbReference>
<feature type="transmembrane region" description="Helical" evidence="1">
    <location>
        <begin position="6"/>
        <end position="31"/>
    </location>
</feature>
<name>A0A1H1T3Y9_9ACTN</name>
<proteinExistence type="predicted"/>
<organism evidence="2 3">
    <name type="scientific">Microlunatus soli</name>
    <dbReference type="NCBI Taxonomy" id="630515"/>
    <lineage>
        <taxon>Bacteria</taxon>
        <taxon>Bacillati</taxon>
        <taxon>Actinomycetota</taxon>
        <taxon>Actinomycetes</taxon>
        <taxon>Propionibacteriales</taxon>
        <taxon>Propionibacteriaceae</taxon>
        <taxon>Microlunatus</taxon>
    </lineage>
</organism>
<reference evidence="2 3" key="1">
    <citation type="submission" date="2016-10" db="EMBL/GenBank/DDBJ databases">
        <authorList>
            <person name="de Groot N.N."/>
        </authorList>
    </citation>
    <scope>NUCLEOTIDE SEQUENCE [LARGE SCALE GENOMIC DNA]</scope>
    <source>
        <strain evidence="2 3">DSM 21800</strain>
    </source>
</reference>